<keyword evidence="10" id="KW-0997">Cell inner membrane</keyword>
<accession>A0A2S2E6G6</accession>
<evidence type="ECO:0000256" key="5">
    <source>
        <dbReference type="ARBA" id="ARBA00022500"/>
    </source>
</evidence>
<dbReference type="EMBL" id="CP029347">
    <property type="protein sequence ID" value="AWL12557.1"/>
    <property type="molecule type" value="Genomic_DNA"/>
</dbReference>
<comment type="similarity">
    <text evidence="3 10">Belongs to the FliL family.</text>
</comment>
<name>A0A2S2E6G6_9ALTE</name>
<evidence type="ECO:0000313" key="11">
    <source>
        <dbReference type="EMBL" id="AWL12557.1"/>
    </source>
</evidence>
<reference evidence="11 12" key="1">
    <citation type="submission" date="2018-05" db="EMBL/GenBank/DDBJ databases">
        <title>Salinimonas sp. HMF8227 Genome sequencing and assembly.</title>
        <authorList>
            <person name="Kang H."/>
            <person name="Kang J."/>
            <person name="Cha I."/>
            <person name="Kim H."/>
            <person name="Joh K."/>
        </authorList>
    </citation>
    <scope>NUCLEOTIDE SEQUENCE [LARGE SCALE GENOMIC DNA]</scope>
    <source>
        <strain evidence="11 12">HMF8227</strain>
    </source>
</reference>
<evidence type="ECO:0000256" key="4">
    <source>
        <dbReference type="ARBA" id="ARBA00022475"/>
    </source>
</evidence>
<dbReference type="RefSeq" id="WP_109340119.1">
    <property type="nucleotide sequence ID" value="NZ_CP029347.1"/>
</dbReference>
<evidence type="ECO:0000256" key="8">
    <source>
        <dbReference type="ARBA" id="ARBA00022989"/>
    </source>
</evidence>
<keyword evidence="7 10" id="KW-0283">Flagellar rotation</keyword>
<evidence type="ECO:0000256" key="2">
    <source>
        <dbReference type="ARBA" id="ARBA00004162"/>
    </source>
</evidence>
<dbReference type="AlphaFoldDB" id="A0A2S2E6G6"/>
<evidence type="ECO:0000256" key="9">
    <source>
        <dbReference type="ARBA" id="ARBA00023136"/>
    </source>
</evidence>
<dbReference type="Proteomes" id="UP000245728">
    <property type="component" value="Chromosome"/>
</dbReference>
<dbReference type="GO" id="GO:0005886">
    <property type="term" value="C:plasma membrane"/>
    <property type="evidence" value="ECO:0007669"/>
    <property type="project" value="UniProtKB-SubCell"/>
</dbReference>
<dbReference type="OrthoDB" id="5829285at2"/>
<dbReference type="GO" id="GO:0071978">
    <property type="term" value="P:bacterial-type flagellum-dependent swarming motility"/>
    <property type="evidence" value="ECO:0007669"/>
    <property type="project" value="TreeGrafter"/>
</dbReference>
<keyword evidence="8 10" id="KW-1133">Transmembrane helix</keyword>
<evidence type="ECO:0000313" key="12">
    <source>
        <dbReference type="Proteomes" id="UP000245728"/>
    </source>
</evidence>
<comment type="subcellular location">
    <subcellularLocation>
        <location evidence="10">Cell inner membrane</location>
    </subcellularLocation>
    <subcellularLocation>
        <location evidence="2">Cell membrane</location>
        <topology evidence="2">Single-pass membrane protein</topology>
    </subcellularLocation>
</comment>
<proteinExistence type="inferred from homology"/>
<keyword evidence="4" id="KW-1003">Cell membrane</keyword>
<feature type="transmembrane region" description="Helical" evidence="10">
    <location>
        <begin position="18"/>
        <end position="39"/>
    </location>
</feature>
<dbReference type="KEGG" id="salh:HMF8227_02096"/>
<comment type="function">
    <text evidence="1 10">Controls the rotational direction of flagella during chemotaxis.</text>
</comment>
<dbReference type="Pfam" id="PF03748">
    <property type="entry name" value="FliL"/>
    <property type="match status" value="1"/>
</dbReference>
<keyword evidence="9 10" id="KW-0472">Membrane</keyword>
<evidence type="ECO:0000256" key="10">
    <source>
        <dbReference type="RuleBase" id="RU364125"/>
    </source>
</evidence>
<gene>
    <name evidence="11" type="ORF">HMF8227_02096</name>
</gene>
<dbReference type="GO" id="GO:0006935">
    <property type="term" value="P:chemotaxis"/>
    <property type="evidence" value="ECO:0007669"/>
    <property type="project" value="UniProtKB-KW"/>
</dbReference>
<evidence type="ECO:0000256" key="3">
    <source>
        <dbReference type="ARBA" id="ARBA00008281"/>
    </source>
</evidence>
<keyword evidence="12" id="KW-1185">Reference proteome</keyword>
<dbReference type="PANTHER" id="PTHR35091">
    <property type="entry name" value="FLAGELLAR PROTEIN FLIL"/>
    <property type="match status" value="1"/>
</dbReference>
<dbReference type="NCBIfam" id="NF004285">
    <property type="entry name" value="PRK05696.1"/>
    <property type="match status" value="1"/>
</dbReference>
<dbReference type="PANTHER" id="PTHR35091:SF2">
    <property type="entry name" value="FLAGELLAR PROTEIN FLIL"/>
    <property type="match status" value="1"/>
</dbReference>
<keyword evidence="6 10" id="KW-0812">Transmembrane</keyword>
<evidence type="ECO:0000256" key="1">
    <source>
        <dbReference type="ARBA" id="ARBA00002254"/>
    </source>
</evidence>
<evidence type="ECO:0000256" key="6">
    <source>
        <dbReference type="ARBA" id="ARBA00022692"/>
    </source>
</evidence>
<organism evidence="11 12">
    <name type="scientific">Saliniradius amylolyticus</name>
    <dbReference type="NCBI Taxonomy" id="2183582"/>
    <lineage>
        <taxon>Bacteria</taxon>
        <taxon>Pseudomonadati</taxon>
        <taxon>Pseudomonadota</taxon>
        <taxon>Gammaproteobacteria</taxon>
        <taxon>Alteromonadales</taxon>
        <taxon>Alteromonadaceae</taxon>
        <taxon>Saliniradius</taxon>
    </lineage>
</organism>
<protein>
    <recommendedName>
        <fullName evidence="10">Flagellar protein FliL</fullName>
    </recommendedName>
</protein>
<dbReference type="GO" id="GO:0009425">
    <property type="term" value="C:bacterial-type flagellum basal body"/>
    <property type="evidence" value="ECO:0007669"/>
    <property type="project" value="InterPro"/>
</dbReference>
<sequence length="174" mass="18743">MADDKELEVKEGGSKKKLIVIIAVAVLLLGGGAGAYFMFMGGSDTPMPEQDTATAPAEADDGTPQAKLGSARYVAMPRPFVFNVPGIGRDRLVQIEVQLMVRGNDNEEEAKKHIPMIEGTLLRVFSSTNAEDLATEAGKVALKEQSTREVRAAMKDVSGREVVEKVLFTGFVMQ</sequence>
<dbReference type="InterPro" id="IPR005503">
    <property type="entry name" value="FliL"/>
</dbReference>
<evidence type="ECO:0000256" key="7">
    <source>
        <dbReference type="ARBA" id="ARBA00022779"/>
    </source>
</evidence>
<keyword evidence="5 10" id="KW-0145">Chemotaxis</keyword>